<dbReference type="RefSeq" id="XP_001803701.1">
    <property type="nucleotide sequence ID" value="XM_001803649.1"/>
</dbReference>
<dbReference type="VEuPathDB" id="FungiDB:JI435_134920"/>
<name>Q0U422_PHANO</name>
<proteinExistence type="predicted"/>
<dbReference type="KEGG" id="pno:SNOG_13492"/>
<dbReference type="EMBL" id="CH445351">
    <property type="protein sequence ID" value="EAT78939.1"/>
    <property type="molecule type" value="Genomic_DNA"/>
</dbReference>
<sequence>MSLLEELPHPLAIPGTAPTADEVDVAMRELPGFQEIVDGIEKCASRYETFKKEESDLFMDDTFHDFTDIAACDSPSVHDKRKAIETKLKVVDKQIKILMNNYLKMFYQEYRKHSRDELRMWSFPTIVWQHYQKMFCDVTRQRPDFELDECFDNGNVVPGSKWNGWVKGQVDAFPPSLIIHGKEAKSFSTSQGSECEMHMVNGHGQLVQTIYHVHCGPKLCGTRVDGGPEIVCKHPGHAHQFTKRPREWDPQKGWYSGNPYRYNHRPAHSRYEPELGAFVQLEIWEPYYSNSVYVGQMSQPEDHYDRERYQEFHEFNELPDVRSQEWMDAIPDEADPAVFVNANAKRGCRDATSSSLVI</sequence>
<dbReference type="Proteomes" id="UP000001055">
    <property type="component" value="Unassembled WGS sequence"/>
</dbReference>
<dbReference type="AlphaFoldDB" id="Q0U422"/>
<accession>Q0U422</accession>
<dbReference type="GeneID" id="5980621"/>
<organism evidence="1 2">
    <name type="scientific">Phaeosphaeria nodorum (strain SN15 / ATCC MYA-4574 / FGSC 10173)</name>
    <name type="common">Glume blotch fungus</name>
    <name type="synonym">Parastagonospora nodorum</name>
    <dbReference type="NCBI Taxonomy" id="321614"/>
    <lineage>
        <taxon>Eukaryota</taxon>
        <taxon>Fungi</taxon>
        <taxon>Dikarya</taxon>
        <taxon>Ascomycota</taxon>
        <taxon>Pezizomycotina</taxon>
        <taxon>Dothideomycetes</taxon>
        <taxon>Pleosporomycetidae</taxon>
        <taxon>Pleosporales</taxon>
        <taxon>Pleosporineae</taxon>
        <taxon>Phaeosphaeriaceae</taxon>
        <taxon>Parastagonospora</taxon>
    </lineage>
</organism>
<dbReference type="InParanoid" id="Q0U422"/>
<gene>
    <name evidence="1" type="ORF">SNOG_13492</name>
</gene>
<evidence type="ECO:0000313" key="2">
    <source>
        <dbReference type="Proteomes" id="UP000001055"/>
    </source>
</evidence>
<dbReference type="HOGENOM" id="CLU_774123_0_0_1"/>
<protein>
    <submittedName>
        <fullName evidence="1">Uncharacterized protein</fullName>
    </submittedName>
</protein>
<reference evidence="2" key="1">
    <citation type="journal article" date="2007" name="Plant Cell">
        <title>Dothideomycete-plant interactions illuminated by genome sequencing and EST analysis of the wheat pathogen Stagonospora nodorum.</title>
        <authorList>
            <person name="Hane J.K."/>
            <person name="Lowe R.G."/>
            <person name="Solomon P.S."/>
            <person name="Tan K.C."/>
            <person name="Schoch C.L."/>
            <person name="Spatafora J.W."/>
            <person name="Crous P.W."/>
            <person name="Kodira C."/>
            <person name="Birren B.W."/>
            <person name="Galagan J.E."/>
            <person name="Torriani S.F."/>
            <person name="McDonald B.A."/>
            <person name="Oliver R.P."/>
        </authorList>
    </citation>
    <scope>NUCLEOTIDE SEQUENCE [LARGE SCALE GENOMIC DNA]</scope>
    <source>
        <strain evidence="2">SN15 / ATCC MYA-4574 / FGSC 10173</strain>
    </source>
</reference>
<evidence type="ECO:0000313" key="1">
    <source>
        <dbReference type="EMBL" id="EAT78939.1"/>
    </source>
</evidence>